<reference evidence="3 4" key="1">
    <citation type="journal article" date="2016" name="Genome Announc.">
        <title>Complete Genome Sequence of a New Megavirus Family Member Isolated from an Inland Water Lake for the First Time in India.</title>
        <authorList>
            <person name="Chatterjee A."/>
            <person name="Ali F."/>
            <person name="Bange D."/>
            <person name="Kondabagil K."/>
        </authorList>
    </citation>
    <scope>NUCLEOTIDE SEQUENCE [LARGE SCALE GENOMIC DNA]</scope>
    <source>
        <strain evidence="3">1</strain>
    </source>
</reference>
<proteinExistence type="predicted"/>
<dbReference type="GeneID" id="80513488"/>
<evidence type="ECO:0000256" key="1">
    <source>
        <dbReference type="ARBA" id="ARBA00022737"/>
    </source>
</evidence>
<dbReference type="EMBL" id="KU877344">
    <property type="protein sequence ID" value="ANB51126.1"/>
    <property type="molecule type" value="Genomic_DNA"/>
</dbReference>
<dbReference type="KEGG" id="vg:80513488"/>
<organism evidence="3 4">
    <name type="scientific">Powai lake megavirus</name>
    <dbReference type="NCBI Taxonomy" id="1842663"/>
    <lineage>
        <taxon>Viruses</taxon>
        <taxon>Varidnaviria</taxon>
        <taxon>Bamfordvirae</taxon>
        <taxon>Nucleocytoviricota</taxon>
        <taxon>Megaviricetes</taxon>
        <taxon>Imitervirales</taxon>
        <taxon>Mimiviridae</taxon>
        <taxon>Megamimivirinae</taxon>
        <taxon>Megavirus</taxon>
        <taxon>Megavirus powaiense</taxon>
    </lineage>
</organism>
<dbReference type="PROSITE" id="PS50088">
    <property type="entry name" value="ANK_REPEAT"/>
    <property type="match status" value="5"/>
</dbReference>
<keyword evidence="2" id="KW-0040">ANK repeat</keyword>
<keyword evidence="4" id="KW-1185">Reference proteome</keyword>
<dbReference type="Gene3D" id="1.25.40.20">
    <property type="entry name" value="Ankyrin repeat-containing domain"/>
    <property type="match status" value="5"/>
</dbReference>
<evidence type="ECO:0000313" key="3">
    <source>
        <dbReference type="EMBL" id="ANB51126.1"/>
    </source>
</evidence>
<dbReference type="PANTHER" id="PTHR24123">
    <property type="entry name" value="ANKYRIN REPEAT-CONTAINING"/>
    <property type="match status" value="1"/>
</dbReference>
<dbReference type="InterPro" id="IPR002110">
    <property type="entry name" value="Ankyrin_rpt"/>
</dbReference>
<sequence>MSKKFNDKLEYECCPGVKCGGFTELMYMVNSVNEISTHQLLSLIPFHLLSTCRFNNYESYINARNELGWTALMIACRNSNITSNNEIVELLLTLGADFTIINNNSETSLILALKYAGTGSNIETVKLLLDRWDLNDLCKNYELYFSIAWKNKFHKKDLLKILIDNCAQSDHKYEIFAHIVKNSRTKRNSIILELLSEYITNVNYTVPNDCDSTPLMLASRYSSTSSDNQTVKLLLDKGADPNYLEKNKYLPVILASSYSRTTSNIETIKLLVERGANINACDIEGNTALLMAIKNSDTSSNFKTILYLLDNGADVNIANNFLISPLHMAVQKYNINFDLIKLLLDHKANVNFQNDIGETCLSLFIKNNYMVHYDTYKKIIELFLNYDCDLNLQTKNGETPFSKLLDLYIKTKGQNKIINEIIDLLLIKGIDCNSGMIPPLLKLAKYSGEFNITDIVVKLVKYGANVNAIDVISSNNVLLTAIITGKGNNMYLIYLLLELGADVNIQNIRKNTCLTLAIELNNLEMIKLFLEHGADINIVNSDKNNCLLIMFLHNKFQNKNDVEIIKLLIKYGADVNFINEYTVLSEAINITSEFGPEVVQLLLENGASPNYVYGDQTVLLEIFESYQKSTIDYDLINVPILLKYGADPNILDKNGNNTILLAIKNKFPLEFINLLIDNNASINIINKYKMTALMYAVRSINIDPDYCNQLVNLLLDHKINTYLCNNNGRTALIIMAKNLLRANSFNYTMHHSKLFGSNGIFTRLCECTNFDIVDMCGKTVLAYIQDEIMPDFIKLFRKKCIQDHLIKILHVEIIDSNLTFMMSPNSIRTRIVTIKWYLDQGDTYQELIERDSKLFEYFGINDMDDLHSKINLANKYID</sequence>
<dbReference type="InterPro" id="IPR051165">
    <property type="entry name" value="Multifunctional_ANK_Repeat"/>
</dbReference>
<dbReference type="SMART" id="SM00248">
    <property type="entry name" value="ANK"/>
    <property type="match status" value="14"/>
</dbReference>
<dbReference type="RefSeq" id="YP_010776877.1">
    <property type="nucleotide sequence ID" value="NC_075034.1"/>
</dbReference>
<dbReference type="InterPro" id="IPR036770">
    <property type="entry name" value="Ankyrin_rpt-contain_sf"/>
</dbReference>
<dbReference type="Pfam" id="PF12796">
    <property type="entry name" value="Ank_2"/>
    <property type="match status" value="5"/>
</dbReference>
<keyword evidence="1" id="KW-0677">Repeat</keyword>
<dbReference type="SUPFAM" id="SSF48403">
    <property type="entry name" value="Ankyrin repeat"/>
    <property type="match status" value="3"/>
</dbReference>
<accession>A0A160ERG5</accession>
<name>A0A160ERG5_9VIRU</name>
<dbReference type="Proteomes" id="UP000241365">
    <property type="component" value="Segment"/>
</dbReference>
<protein>
    <submittedName>
        <fullName evidence="3">Putative ankyrin repeat protein</fullName>
    </submittedName>
</protein>
<dbReference type="PROSITE" id="PS50297">
    <property type="entry name" value="ANK_REP_REGION"/>
    <property type="match status" value="5"/>
</dbReference>
<evidence type="ECO:0000313" key="4">
    <source>
        <dbReference type="Proteomes" id="UP000241365"/>
    </source>
</evidence>
<evidence type="ECO:0000256" key="2">
    <source>
        <dbReference type="ARBA" id="ARBA00023043"/>
    </source>
</evidence>
<dbReference type="PANTHER" id="PTHR24123:SF33">
    <property type="entry name" value="PROTEIN HOS4"/>
    <property type="match status" value="1"/>
</dbReference>